<dbReference type="EMBL" id="KN294016">
    <property type="protein sequence ID" value="EEH37254.2"/>
    <property type="molecule type" value="Genomic_DNA"/>
</dbReference>
<keyword evidence="2" id="KW-1185">Reference proteome</keyword>
<dbReference type="VEuPathDB" id="FungiDB:PAAG_07810"/>
<dbReference type="KEGG" id="pbl:PAAG_07810"/>
<dbReference type="GeneID" id="9093635"/>
<organism evidence="1 2">
    <name type="scientific">Paracoccidioides lutzii (strain ATCC MYA-826 / Pb01)</name>
    <name type="common">Paracoccidioides brasiliensis</name>
    <dbReference type="NCBI Taxonomy" id="502779"/>
    <lineage>
        <taxon>Eukaryota</taxon>
        <taxon>Fungi</taxon>
        <taxon>Dikarya</taxon>
        <taxon>Ascomycota</taxon>
        <taxon>Pezizomycotina</taxon>
        <taxon>Eurotiomycetes</taxon>
        <taxon>Eurotiomycetidae</taxon>
        <taxon>Onygenales</taxon>
        <taxon>Ajellomycetaceae</taxon>
        <taxon>Paracoccidioides</taxon>
    </lineage>
</organism>
<gene>
    <name evidence="1" type="ORF">PAAG_07810</name>
</gene>
<name>C1HA81_PARBA</name>
<reference evidence="1 2" key="1">
    <citation type="journal article" date="2011" name="PLoS Genet.">
        <title>Comparative genomic analysis of human fungal pathogens causing paracoccidioidomycosis.</title>
        <authorList>
            <person name="Desjardins C.A."/>
            <person name="Champion M.D."/>
            <person name="Holder J.W."/>
            <person name="Muszewska A."/>
            <person name="Goldberg J."/>
            <person name="Bailao A.M."/>
            <person name="Brigido M.M."/>
            <person name="Ferreira M.E."/>
            <person name="Garcia A.M."/>
            <person name="Grynberg M."/>
            <person name="Gujja S."/>
            <person name="Heiman D.I."/>
            <person name="Henn M.R."/>
            <person name="Kodira C.D."/>
            <person name="Leon-Narvaez H."/>
            <person name="Longo L.V."/>
            <person name="Ma L.J."/>
            <person name="Malavazi I."/>
            <person name="Matsuo A.L."/>
            <person name="Morais F.V."/>
            <person name="Pereira M."/>
            <person name="Rodriguez-Brito S."/>
            <person name="Sakthikumar S."/>
            <person name="Salem-Izacc S.M."/>
            <person name="Sykes S.M."/>
            <person name="Teixeira M.M."/>
            <person name="Vallejo M.C."/>
            <person name="Walter M.E."/>
            <person name="Yandava C."/>
            <person name="Young S."/>
            <person name="Zeng Q."/>
            <person name="Zucker J."/>
            <person name="Felipe M.S."/>
            <person name="Goldman G.H."/>
            <person name="Haas B.J."/>
            <person name="McEwen J.G."/>
            <person name="Nino-Vega G."/>
            <person name="Puccia R."/>
            <person name="San-Blas G."/>
            <person name="Soares C.M."/>
            <person name="Birren B.W."/>
            <person name="Cuomo C.A."/>
        </authorList>
    </citation>
    <scope>NUCLEOTIDE SEQUENCE [LARGE SCALE GENOMIC DNA]</scope>
    <source>
        <strain evidence="2">ATCC MYA-826 / Pb01</strain>
    </source>
</reference>
<accession>C1HA81</accession>
<evidence type="ECO:0000313" key="1">
    <source>
        <dbReference type="EMBL" id="EEH37254.2"/>
    </source>
</evidence>
<proteinExistence type="predicted"/>
<dbReference type="Proteomes" id="UP000002059">
    <property type="component" value="Partially assembled WGS sequence"/>
</dbReference>
<dbReference type="HOGENOM" id="CLU_2441460_0_0_1"/>
<dbReference type="AlphaFoldDB" id="C1HA81"/>
<dbReference type="RefSeq" id="XP_015700733.1">
    <property type="nucleotide sequence ID" value="XM_015846339.1"/>
</dbReference>
<evidence type="ECO:0000313" key="2">
    <source>
        <dbReference type="Proteomes" id="UP000002059"/>
    </source>
</evidence>
<sequence>MDCFRAEPVNPKLIRLMITQAPALVRATEAPGTIRAALSNSASTTEAFEQRLHSILPRRRLYHRGNALVILVQSPLILKPSLYKSSLIPS</sequence>
<protein>
    <submittedName>
        <fullName evidence="1">Uncharacterized protein</fullName>
    </submittedName>
</protein>